<evidence type="ECO:0000256" key="7">
    <source>
        <dbReference type="ARBA" id="ARBA00066578"/>
    </source>
</evidence>
<dbReference type="PANTHER" id="PTHR18901">
    <property type="entry name" value="2-DEOXYGLUCOSE-6-PHOSPHATE PHOSPHATASE 2"/>
    <property type="match status" value="1"/>
</dbReference>
<evidence type="ECO:0000256" key="2">
    <source>
        <dbReference type="ARBA" id="ARBA00006171"/>
    </source>
</evidence>
<keyword evidence="10" id="KW-1185">Reference proteome</keyword>
<dbReference type="InterPro" id="IPR023214">
    <property type="entry name" value="HAD_sf"/>
</dbReference>
<accession>A0A2H1WL50</accession>
<evidence type="ECO:0000313" key="11">
    <source>
        <dbReference type="RefSeq" id="XP_035452943.2"/>
    </source>
</evidence>
<keyword evidence="5" id="KW-0460">Magnesium</keyword>
<keyword evidence="4" id="KW-0378">Hydrolase</keyword>
<evidence type="ECO:0000256" key="4">
    <source>
        <dbReference type="ARBA" id="ARBA00022801"/>
    </source>
</evidence>
<comment type="catalytic activity">
    <reaction evidence="6">
        <text>psi-UMP + H2O = pseudouridine + phosphate</text>
        <dbReference type="Rhea" id="RHEA:10944"/>
        <dbReference type="ChEBI" id="CHEBI:15377"/>
        <dbReference type="ChEBI" id="CHEBI:17802"/>
        <dbReference type="ChEBI" id="CHEBI:43474"/>
        <dbReference type="ChEBI" id="CHEBI:58380"/>
        <dbReference type="EC" id="3.1.3.96"/>
    </reaction>
</comment>
<dbReference type="Gene3D" id="1.10.150.240">
    <property type="entry name" value="Putative phosphatase, domain 2"/>
    <property type="match status" value="1"/>
</dbReference>
<dbReference type="SFLD" id="SFLDS00003">
    <property type="entry name" value="Haloacid_Dehalogenase"/>
    <property type="match status" value="1"/>
</dbReference>
<dbReference type="OrthoDB" id="40579at2759"/>
<dbReference type="InterPro" id="IPR023198">
    <property type="entry name" value="PGP-like_dom2"/>
</dbReference>
<dbReference type="AlphaFoldDB" id="A0A2H1WL50"/>
<evidence type="ECO:0000256" key="5">
    <source>
        <dbReference type="ARBA" id="ARBA00022842"/>
    </source>
</evidence>
<gene>
    <name evidence="11" type="primary">LOC118277998</name>
    <name evidence="9" type="ORF">SFRICE_003934</name>
</gene>
<dbReference type="SUPFAM" id="SSF56784">
    <property type="entry name" value="HAD-like"/>
    <property type="match status" value="1"/>
</dbReference>
<dbReference type="NCBIfam" id="TIGR01509">
    <property type="entry name" value="HAD-SF-IA-v3"/>
    <property type="match status" value="1"/>
</dbReference>
<evidence type="ECO:0000313" key="10">
    <source>
        <dbReference type="Proteomes" id="UP000829999"/>
    </source>
</evidence>
<dbReference type="InterPro" id="IPR041492">
    <property type="entry name" value="HAD_2"/>
</dbReference>
<evidence type="ECO:0000256" key="8">
    <source>
        <dbReference type="ARBA" id="ARBA00083904"/>
    </source>
</evidence>
<evidence type="ECO:0000256" key="3">
    <source>
        <dbReference type="ARBA" id="ARBA00022723"/>
    </source>
</evidence>
<sequence>MFLRSIFKMQFKKVTHVLFDLDGLLLDSEILYTEAFTNVCAKYGKTFTWEIKASLLGFQGHECAEKIIKTLDLPITKEEFMKQSFQYYEVLFPKVQLMPGAQKLVEHLHRKGVPIALATSSSKDSVDMKMQNHQEFLSLFHHLTMGSTDPEVTKGKPDPAIFLVCASRFPDKPKPEDCLVFEDAVNGIKAANAANMQVVAVPDPRIEADQLQTATLVLKSLEDFKPELFGLPAYDN</sequence>
<dbReference type="FunFam" id="3.40.50.1000:FF:000055">
    <property type="entry name" value="Haloacid dehalogenase-like hydrolase family protein"/>
    <property type="match status" value="1"/>
</dbReference>
<evidence type="ECO:0000256" key="1">
    <source>
        <dbReference type="ARBA" id="ARBA00001946"/>
    </source>
</evidence>
<dbReference type="Pfam" id="PF13419">
    <property type="entry name" value="HAD_2"/>
    <property type="match status" value="1"/>
</dbReference>
<dbReference type="EMBL" id="ODYU01009402">
    <property type="protein sequence ID" value="SOQ53803.1"/>
    <property type="molecule type" value="Genomic_DNA"/>
</dbReference>
<dbReference type="FunFam" id="1.10.150.240:FF:000001">
    <property type="entry name" value="Haloacid dehalogenase-like hydrolase domain"/>
    <property type="match status" value="1"/>
</dbReference>
<protein>
    <recommendedName>
        <fullName evidence="7">pseudouridine 5'-phosphatase</fullName>
        <ecNumber evidence="7">3.1.3.96</ecNumber>
    </recommendedName>
    <alternativeName>
        <fullName evidence="8">Pseudouridine-5'-monophosphatase</fullName>
    </alternativeName>
</protein>
<dbReference type="GO" id="GO:0046872">
    <property type="term" value="F:metal ion binding"/>
    <property type="evidence" value="ECO:0007669"/>
    <property type="project" value="UniProtKB-KW"/>
</dbReference>
<dbReference type="SFLD" id="SFLDG01135">
    <property type="entry name" value="C1.5.6:_HAD__Beta-PGM__Phospha"/>
    <property type="match status" value="1"/>
</dbReference>
<organism evidence="9">
    <name type="scientific">Spodoptera frugiperda</name>
    <name type="common">Fall armyworm</name>
    <dbReference type="NCBI Taxonomy" id="7108"/>
    <lineage>
        <taxon>Eukaryota</taxon>
        <taxon>Metazoa</taxon>
        <taxon>Ecdysozoa</taxon>
        <taxon>Arthropoda</taxon>
        <taxon>Hexapoda</taxon>
        <taxon>Insecta</taxon>
        <taxon>Pterygota</taxon>
        <taxon>Neoptera</taxon>
        <taxon>Endopterygota</taxon>
        <taxon>Lepidoptera</taxon>
        <taxon>Glossata</taxon>
        <taxon>Ditrysia</taxon>
        <taxon>Noctuoidea</taxon>
        <taxon>Noctuidae</taxon>
        <taxon>Amphipyrinae</taxon>
        <taxon>Spodoptera</taxon>
    </lineage>
</organism>
<evidence type="ECO:0000256" key="6">
    <source>
        <dbReference type="ARBA" id="ARBA00052504"/>
    </source>
</evidence>
<dbReference type="RefSeq" id="XP_035452943.2">
    <property type="nucleotide sequence ID" value="XM_035597050.2"/>
</dbReference>
<name>A0A2H1WL50_SPOFR</name>
<dbReference type="GeneID" id="118277998"/>
<dbReference type="Gene3D" id="3.40.50.1000">
    <property type="entry name" value="HAD superfamily/HAD-like"/>
    <property type="match status" value="1"/>
</dbReference>
<comment type="cofactor">
    <cofactor evidence="1">
        <name>Mg(2+)</name>
        <dbReference type="ChEBI" id="CHEBI:18420"/>
    </cofactor>
</comment>
<dbReference type="SFLD" id="SFLDG01129">
    <property type="entry name" value="C1.5:_HAD__Beta-PGM__Phosphata"/>
    <property type="match status" value="1"/>
</dbReference>
<dbReference type="InterPro" id="IPR006439">
    <property type="entry name" value="HAD-SF_hydro_IA"/>
</dbReference>
<dbReference type="GO" id="GO:1990738">
    <property type="term" value="F:pseudouridine 5'-phosphatase activity"/>
    <property type="evidence" value="ECO:0007669"/>
    <property type="project" value="UniProtKB-EC"/>
</dbReference>
<keyword evidence="3" id="KW-0479">Metal-binding</keyword>
<dbReference type="InterPro" id="IPR036412">
    <property type="entry name" value="HAD-like_sf"/>
</dbReference>
<comment type="similarity">
    <text evidence="2">Belongs to the HAD-like hydrolase superfamily. CbbY/CbbZ/Gph/YieH family.</text>
</comment>
<reference evidence="11" key="2">
    <citation type="submission" date="2025-04" db="UniProtKB">
        <authorList>
            <consortium name="RefSeq"/>
        </authorList>
    </citation>
    <scope>IDENTIFICATION</scope>
    <source>
        <tissue evidence="11">Whole larval tissue</tissue>
    </source>
</reference>
<proteinExistence type="inferred from homology"/>
<reference evidence="9" key="1">
    <citation type="submission" date="2016-07" db="EMBL/GenBank/DDBJ databases">
        <authorList>
            <person name="Bretaudeau A."/>
        </authorList>
    </citation>
    <scope>NUCLEOTIDE SEQUENCE</scope>
    <source>
        <strain evidence="9">Rice</strain>
        <tissue evidence="9">Whole body</tissue>
    </source>
</reference>
<dbReference type="EC" id="3.1.3.96" evidence="7"/>
<dbReference type="Proteomes" id="UP000829999">
    <property type="component" value="Chromosome 18"/>
</dbReference>
<evidence type="ECO:0000313" key="9">
    <source>
        <dbReference type="EMBL" id="SOQ53803.1"/>
    </source>
</evidence>
<dbReference type="PANTHER" id="PTHR18901:SF38">
    <property type="entry name" value="PSEUDOURIDINE-5'-PHOSPHATASE"/>
    <property type="match status" value="1"/>
</dbReference>